<keyword evidence="1" id="KW-0472">Membrane</keyword>
<dbReference type="Proteomes" id="UP000054166">
    <property type="component" value="Unassembled WGS sequence"/>
</dbReference>
<keyword evidence="1" id="KW-1133">Transmembrane helix</keyword>
<proteinExistence type="predicted"/>
<accession>A0A0C3C9I2</accession>
<feature type="transmembrane region" description="Helical" evidence="1">
    <location>
        <begin position="148"/>
        <end position="166"/>
    </location>
</feature>
<keyword evidence="1" id="KW-0812">Transmembrane</keyword>
<keyword evidence="3" id="KW-1185">Reference proteome</keyword>
<evidence type="ECO:0000313" key="3">
    <source>
        <dbReference type="Proteomes" id="UP000054166"/>
    </source>
</evidence>
<organism evidence="2 3">
    <name type="scientific">Piloderma croceum (strain F 1598)</name>
    <dbReference type="NCBI Taxonomy" id="765440"/>
    <lineage>
        <taxon>Eukaryota</taxon>
        <taxon>Fungi</taxon>
        <taxon>Dikarya</taxon>
        <taxon>Basidiomycota</taxon>
        <taxon>Agaricomycotina</taxon>
        <taxon>Agaricomycetes</taxon>
        <taxon>Agaricomycetidae</taxon>
        <taxon>Atheliales</taxon>
        <taxon>Atheliaceae</taxon>
        <taxon>Piloderma</taxon>
    </lineage>
</organism>
<name>A0A0C3C9I2_PILCF</name>
<evidence type="ECO:0000313" key="2">
    <source>
        <dbReference type="EMBL" id="KIM86362.1"/>
    </source>
</evidence>
<dbReference type="HOGENOM" id="CLU_1098843_0_0_1"/>
<sequence length="253" mass="28066">MVSTIIIRKKSSVQVAVDTDSLNHKEFCSFCADTAKVLRCRKPTCELKICIQKTGGQLPCIVASTFPKDETTFWCPKCCHNARIPTPSTSCKKTSEARTMCCYQSGGLVHGQDINNVLWISLVDQVYKKFTRENIREALDRSRGVKGLFLMACGMAFTNATHFSILKGLVDSGKFTFLLGFRAFTILPRNVMATAVVFLCSVFIDQTPIWDACVMAFTANLSVLQTSPLVIVYCEGTRTVLRTLVYSQPKDGV</sequence>
<feature type="transmembrane region" description="Helical" evidence="1">
    <location>
        <begin position="186"/>
        <end position="204"/>
    </location>
</feature>
<dbReference type="OrthoDB" id="2668872at2759"/>
<dbReference type="AlphaFoldDB" id="A0A0C3C9I2"/>
<gene>
    <name evidence="2" type="ORF">PILCRDRAFT_86558</name>
</gene>
<reference evidence="2 3" key="1">
    <citation type="submission" date="2014-04" db="EMBL/GenBank/DDBJ databases">
        <authorList>
            <consortium name="DOE Joint Genome Institute"/>
            <person name="Kuo A."/>
            <person name="Tarkka M."/>
            <person name="Buscot F."/>
            <person name="Kohler A."/>
            <person name="Nagy L.G."/>
            <person name="Floudas D."/>
            <person name="Copeland A."/>
            <person name="Barry K.W."/>
            <person name="Cichocki N."/>
            <person name="Veneault-Fourrey C."/>
            <person name="LaButti K."/>
            <person name="Lindquist E.A."/>
            <person name="Lipzen A."/>
            <person name="Lundell T."/>
            <person name="Morin E."/>
            <person name="Murat C."/>
            <person name="Sun H."/>
            <person name="Tunlid A."/>
            <person name="Henrissat B."/>
            <person name="Grigoriev I.V."/>
            <person name="Hibbett D.S."/>
            <person name="Martin F."/>
            <person name="Nordberg H.P."/>
            <person name="Cantor M.N."/>
            <person name="Hua S.X."/>
        </authorList>
    </citation>
    <scope>NUCLEOTIDE SEQUENCE [LARGE SCALE GENOMIC DNA]</scope>
    <source>
        <strain evidence="2 3">F 1598</strain>
    </source>
</reference>
<evidence type="ECO:0000256" key="1">
    <source>
        <dbReference type="SAM" id="Phobius"/>
    </source>
</evidence>
<dbReference type="InParanoid" id="A0A0C3C9I2"/>
<reference evidence="3" key="2">
    <citation type="submission" date="2015-01" db="EMBL/GenBank/DDBJ databases">
        <title>Evolutionary Origins and Diversification of the Mycorrhizal Mutualists.</title>
        <authorList>
            <consortium name="DOE Joint Genome Institute"/>
            <consortium name="Mycorrhizal Genomics Consortium"/>
            <person name="Kohler A."/>
            <person name="Kuo A."/>
            <person name="Nagy L.G."/>
            <person name="Floudas D."/>
            <person name="Copeland A."/>
            <person name="Barry K.W."/>
            <person name="Cichocki N."/>
            <person name="Veneault-Fourrey C."/>
            <person name="LaButti K."/>
            <person name="Lindquist E.A."/>
            <person name="Lipzen A."/>
            <person name="Lundell T."/>
            <person name="Morin E."/>
            <person name="Murat C."/>
            <person name="Riley R."/>
            <person name="Ohm R."/>
            <person name="Sun H."/>
            <person name="Tunlid A."/>
            <person name="Henrissat B."/>
            <person name="Grigoriev I.V."/>
            <person name="Hibbett D.S."/>
            <person name="Martin F."/>
        </authorList>
    </citation>
    <scope>NUCLEOTIDE SEQUENCE [LARGE SCALE GENOMIC DNA]</scope>
    <source>
        <strain evidence="3">F 1598</strain>
    </source>
</reference>
<protein>
    <submittedName>
        <fullName evidence="2">Uncharacterized protein</fullName>
    </submittedName>
</protein>
<dbReference type="EMBL" id="KN832982">
    <property type="protein sequence ID" value="KIM86362.1"/>
    <property type="molecule type" value="Genomic_DNA"/>
</dbReference>